<accession>A0AAV9XGI7</accession>
<protein>
    <submittedName>
        <fullName evidence="2">Uncharacterized protein</fullName>
    </submittedName>
</protein>
<name>A0AAV9XGI7_9PEZI</name>
<reference evidence="2 3" key="1">
    <citation type="submission" date="2019-10" db="EMBL/GenBank/DDBJ databases">
        <authorList>
            <person name="Palmer J.M."/>
        </authorList>
    </citation>
    <scope>NUCLEOTIDE SEQUENCE [LARGE SCALE GENOMIC DNA]</scope>
    <source>
        <strain evidence="2 3">TWF694</strain>
    </source>
</reference>
<comment type="caution">
    <text evidence="2">The sequence shown here is derived from an EMBL/GenBank/DDBJ whole genome shotgun (WGS) entry which is preliminary data.</text>
</comment>
<organism evidence="2 3">
    <name type="scientific">Orbilia ellipsospora</name>
    <dbReference type="NCBI Taxonomy" id="2528407"/>
    <lineage>
        <taxon>Eukaryota</taxon>
        <taxon>Fungi</taxon>
        <taxon>Dikarya</taxon>
        <taxon>Ascomycota</taxon>
        <taxon>Pezizomycotina</taxon>
        <taxon>Orbiliomycetes</taxon>
        <taxon>Orbiliales</taxon>
        <taxon>Orbiliaceae</taxon>
        <taxon>Orbilia</taxon>
    </lineage>
</organism>
<dbReference type="EMBL" id="JAVHJO010000005">
    <property type="protein sequence ID" value="KAK6540254.1"/>
    <property type="molecule type" value="Genomic_DNA"/>
</dbReference>
<proteinExistence type="predicted"/>
<feature type="compositionally biased region" description="Gly residues" evidence="1">
    <location>
        <begin position="496"/>
        <end position="521"/>
    </location>
</feature>
<evidence type="ECO:0000313" key="3">
    <source>
        <dbReference type="Proteomes" id="UP001365542"/>
    </source>
</evidence>
<feature type="compositionally biased region" description="Basic and acidic residues" evidence="1">
    <location>
        <begin position="559"/>
        <end position="579"/>
    </location>
</feature>
<gene>
    <name evidence="2" type="ORF">TWF694_009069</name>
</gene>
<dbReference type="Proteomes" id="UP001365542">
    <property type="component" value="Unassembled WGS sequence"/>
</dbReference>
<keyword evidence="3" id="KW-1185">Reference proteome</keyword>
<sequence>MPSTIPYDPSFVLGNIVNEDLMNVIELIAIEQGKADDAQAAINALMTTKRSLEMTFVELTTLGLPPDSDIFKQKERLMANLNQKIVEVMEVYVTTKLTTEQNILDLRKNLSTVKKQYESPVDFLQTQVKSLPLSSDSIHMDVQYFSKDENDQDSTAYANKIATFVANSVSILGTKASFDASAAAHSQVNSQTSQHTISGTLVISVSCTHKNMAMLAPLVMNVDKAIKVWNGMYPTDALNIKNHEDMTAAAGQASPPTSGTTKPKKFSLLSGVTYGSSFVGMVHVLNTTSTKVGESLTSYATSLQSQMEGGAWFADMSGGFGVDLSIAQDVKSLLSAQNINSHVTMVCMGVIPSIVANNVKIGVEKFAQFDPQSNMNAIATIQNTTKGDQESVKQSAEAARTGQKMVAIKSAEVKAALSALGEIDDGANKVVDINSMMSALEDYLKKAMEGHSGVPINYYVKEFTKDMLAEMWLAKYSPGDKLAISFDDSKPTTGGQTTGGGTGTGTGGQSGVNQGQGGNQTGGPVPARPGVEAVPGGIPVLQQPTKSIEGNPEIVANKSVEEGDGKKIEEVEKEGKDNGEEGTVEDNGKNSLIPDVKFVLAQ</sequence>
<evidence type="ECO:0000313" key="2">
    <source>
        <dbReference type="EMBL" id="KAK6540254.1"/>
    </source>
</evidence>
<evidence type="ECO:0000256" key="1">
    <source>
        <dbReference type="SAM" id="MobiDB-lite"/>
    </source>
</evidence>
<feature type="region of interest" description="Disordered" evidence="1">
    <location>
        <begin position="487"/>
        <end position="590"/>
    </location>
</feature>
<dbReference type="AlphaFoldDB" id="A0AAV9XGI7"/>